<evidence type="ECO:0000313" key="3">
    <source>
        <dbReference type="EMBL" id="MFK4000791.1"/>
    </source>
</evidence>
<keyword evidence="4" id="KW-1185">Reference proteome</keyword>
<proteinExistence type="predicted"/>
<evidence type="ECO:0000256" key="1">
    <source>
        <dbReference type="SAM" id="MobiDB-lite"/>
    </source>
</evidence>
<sequence>MTASKLLKNSTYLLSAFLLAACQPSPPTDEPVTSTDSAAVDTPIVITNDSVTMTPEHILSIKPSRYQPSVGLQGRIEPIKQTKFTAAHPINVKEILISEGQWVEKETPLLIVRRLESGNTGVHSERTAGNAPLETENSPQENTLANNIDGPKGAKLADKQEKETHSRPEQAPTDDNGNDNKTDIKNSVTDGSEPSKAPSTIDNANVDSSDRTVNSSKGATSRPSHYKLVTVRASFSGRVEELYVKAGQNIEAGTPLLQLSDETKLYFIATLPIQAEPQLSVGQTVNFTAEGVSDKFTGQVSKLTATSQPKKLLVYVDVIENQKNHDKLLADMKVTGRVNYGQIDVGTIVPKRALHDVDLTELQKPPYKPLRPLTANVWVIGQDQRLKRRAIEVVEYNPTTNQYLIAGISNDSLICLADLPIDSEGKKVIVS</sequence>
<feature type="region of interest" description="Disordered" evidence="1">
    <location>
        <begin position="120"/>
        <end position="223"/>
    </location>
</feature>
<dbReference type="EMBL" id="JBJDPD010000006">
    <property type="protein sequence ID" value="MFK4000791.1"/>
    <property type="molecule type" value="Genomic_DNA"/>
</dbReference>
<dbReference type="Proteomes" id="UP001620234">
    <property type="component" value="Unassembled WGS sequence"/>
</dbReference>
<feature type="chain" id="PRO_5045184372" evidence="2">
    <location>
        <begin position="21"/>
        <end position="431"/>
    </location>
</feature>
<gene>
    <name evidence="3" type="ORF">ACI2I3_05505</name>
</gene>
<comment type="caution">
    <text evidence="3">The sequence shown here is derived from an EMBL/GenBank/DDBJ whole genome shotgun (WGS) entry which is preliminary data.</text>
</comment>
<evidence type="ECO:0000256" key="2">
    <source>
        <dbReference type="SAM" id="SignalP"/>
    </source>
</evidence>
<reference evidence="3 4" key="1">
    <citation type="submission" date="2024-11" db="EMBL/GenBank/DDBJ databases">
        <title>The Natural Products Discovery Center: Release of the First 8490 Sequenced Strains for Exploring Actinobacteria Biosynthetic Diversity.</title>
        <authorList>
            <person name="Kalkreuter E."/>
            <person name="Kautsar S.A."/>
            <person name="Yang D."/>
            <person name="Bader C.D."/>
            <person name="Teijaro C.N."/>
            <person name="Fluegel L."/>
            <person name="Davis C.M."/>
            <person name="Simpson J.R."/>
            <person name="Lauterbach L."/>
            <person name="Steele A.D."/>
            <person name="Gui C."/>
            <person name="Meng S."/>
            <person name="Li G."/>
            <person name="Viehrig K."/>
            <person name="Ye F."/>
            <person name="Su P."/>
            <person name="Kiefer A.F."/>
            <person name="Nichols A."/>
            <person name="Cepeda A.J."/>
            <person name="Yan W."/>
            <person name="Fan B."/>
            <person name="Jiang Y."/>
            <person name="Adhikari A."/>
            <person name="Zheng C.-J."/>
            <person name="Schuster L."/>
            <person name="Cowan T.M."/>
            <person name="Smanski M.J."/>
            <person name="Chevrette M.G."/>
            <person name="De Carvalho L.P.S."/>
            <person name="Shen B."/>
        </authorList>
    </citation>
    <scope>NUCLEOTIDE SEQUENCE [LARGE SCALE GENOMIC DNA]</scope>
    <source>
        <strain evidence="3 4">NPDC077433</strain>
    </source>
</reference>
<keyword evidence="2" id="KW-0732">Signal</keyword>
<dbReference type="PANTHER" id="PTHR30469:SF15">
    <property type="entry name" value="HLYD FAMILY OF SECRETION PROTEINS"/>
    <property type="match status" value="1"/>
</dbReference>
<organism evidence="3 4">
    <name type="scientific">Psychrobacter namhaensis</name>
    <dbReference type="NCBI Taxonomy" id="292734"/>
    <lineage>
        <taxon>Bacteria</taxon>
        <taxon>Pseudomonadati</taxon>
        <taxon>Pseudomonadota</taxon>
        <taxon>Gammaproteobacteria</taxon>
        <taxon>Moraxellales</taxon>
        <taxon>Moraxellaceae</taxon>
        <taxon>Psychrobacter</taxon>
    </lineage>
</organism>
<evidence type="ECO:0000313" key="4">
    <source>
        <dbReference type="Proteomes" id="UP001620234"/>
    </source>
</evidence>
<feature type="compositionally biased region" description="Basic and acidic residues" evidence="1">
    <location>
        <begin position="155"/>
        <end position="168"/>
    </location>
</feature>
<dbReference type="PROSITE" id="PS51257">
    <property type="entry name" value="PROKAR_LIPOPROTEIN"/>
    <property type="match status" value="1"/>
</dbReference>
<feature type="compositionally biased region" description="Polar residues" evidence="1">
    <location>
        <begin position="135"/>
        <end position="146"/>
    </location>
</feature>
<name>A0ABW8L7A1_9GAMM</name>
<accession>A0ABW8L7A1</accession>
<dbReference type="PANTHER" id="PTHR30469">
    <property type="entry name" value="MULTIDRUG RESISTANCE PROTEIN MDTA"/>
    <property type="match status" value="1"/>
</dbReference>
<dbReference type="Gene3D" id="2.40.50.100">
    <property type="match status" value="1"/>
</dbReference>
<feature type="compositionally biased region" description="Polar residues" evidence="1">
    <location>
        <begin position="185"/>
        <end position="223"/>
    </location>
</feature>
<protein>
    <submittedName>
        <fullName evidence="3">Efflux RND transporter periplasmic adaptor subunit</fullName>
    </submittedName>
</protein>
<dbReference type="RefSeq" id="WP_230710185.1">
    <property type="nucleotide sequence ID" value="NZ_JBJDPD010000006.1"/>
</dbReference>
<feature type="signal peptide" evidence="2">
    <location>
        <begin position="1"/>
        <end position="20"/>
    </location>
</feature>